<dbReference type="Gene3D" id="3.30.70.2650">
    <property type="match status" value="1"/>
</dbReference>
<sequence>MKITNQVKIDPKTKEVLILLGAGAFLAASIIFPGLPMVAKPFINAAKEANRNKRQKEWEKFNLWRLRQVVKRMQSSKLVEIKEEKSIPIIKITQKGKQKLLRYKIDEMALDESSWDGKWRLIIYDVANTKRAHSEMFRTMLNKLKFLKLQRSVYLTPFKCEDEIEYLRLLFGIGNEVQILKVGSLENEMAYRRYFGI</sequence>
<organism evidence="2 3">
    <name type="scientific">Candidatus Curtissbacteria bacterium RIFCSPHIGHO2_01_FULL_41_13</name>
    <dbReference type="NCBI Taxonomy" id="1797745"/>
    <lineage>
        <taxon>Bacteria</taxon>
        <taxon>Candidatus Curtissiibacteriota</taxon>
    </lineage>
</organism>
<feature type="domain" description="Transcriptional repressor PaaX-like central Cas2-like" evidence="1">
    <location>
        <begin position="113"/>
        <end position="182"/>
    </location>
</feature>
<dbReference type="Proteomes" id="UP000177069">
    <property type="component" value="Unassembled WGS sequence"/>
</dbReference>
<dbReference type="InterPro" id="IPR048846">
    <property type="entry name" value="PaaX-like_central"/>
</dbReference>
<accession>A0A1F5FY28</accession>
<name>A0A1F5FY28_9BACT</name>
<gene>
    <name evidence="2" type="ORF">A2696_02070</name>
</gene>
<comment type="caution">
    <text evidence="2">The sequence shown here is derived from an EMBL/GenBank/DDBJ whole genome shotgun (WGS) entry which is preliminary data.</text>
</comment>
<proteinExistence type="predicted"/>
<dbReference type="AlphaFoldDB" id="A0A1F5FY28"/>
<reference evidence="2 3" key="1">
    <citation type="journal article" date="2016" name="Nat. Commun.">
        <title>Thousands of microbial genomes shed light on interconnected biogeochemical processes in an aquifer system.</title>
        <authorList>
            <person name="Anantharaman K."/>
            <person name="Brown C.T."/>
            <person name="Hug L.A."/>
            <person name="Sharon I."/>
            <person name="Castelle C.J."/>
            <person name="Probst A.J."/>
            <person name="Thomas B.C."/>
            <person name="Singh A."/>
            <person name="Wilkins M.J."/>
            <person name="Karaoz U."/>
            <person name="Brodie E.L."/>
            <person name="Williams K.H."/>
            <person name="Hubbard S.S."/>
            <person name="Banfield J.F."/>
        </authorList>
    </citation>
    <scope>NUCLEOTIDE SEQUENCE [LARGE SCALE GENOMIC DNA]</scope>
</reference>
<dbReference type="Pfam" id="PF20803">
    <property type="entry name" value="PaaX_M"/>
    <property type="match status" value="1"/>
</dbReference>
<evidence type="ECO:0000313" key="3">
    <source>
        <dbReference type="Proteomes" id="UP000177069"/>
    </source>
</evidence>
<evidence type="ECO:0000259" key="1">
    <source>
        <dbReference type="Pfam" id="PF20803"/>
    </source>
</evidence>
<protein>
    <recommendedName>
        <fullName evidence="1">Transcriptional repressor PaaX-like central Cas2-like domain-containing protein</fullName>
    </recommendedName>
</protein>
<dbReference type="EMBL" id="MFBA01000058">
    <property type="protein sequence ID" value="OGD84517.1"/>
    <property type="molecule type" value="Genomic_DNA"/>
</dbReference>
<evidence type="ECO:0000313" key="2">
    <source>
        <dbReference type="EMBL" id="OGD84517.1"/>
    </source>
</evidence>